<reference evidence="1" key="1">
    <citation type="submission" date="2022-07" db="EMBL/GenBank/DDBJ databases">
        <authorList>
            <person name="Macas J."/>
            <person name="Novak P."/>
            <person name="Neumann P."/>
        </authorList>
    </citation>
    <scope>NUCLEOTIDE SEQUENCE</scope>
</reference>
<organism evidence="1 2">
    <name type="scientific">Cuscuta europaea</name>
    <name type="common">European dodder</name>
    <dbReference type="NCBI Taxonomy" id="41803"/>
    <lineage>
        <taxon>Eukaryota</taxon>
        <taxon>Viridiplantae</taxon>
        <taxon>Streptophyta</taxon>
        <taxon>Embryophyta</taxon>
        <taxon>Tracheophyta</taxon>
        <taxon>Spermatophyta</taxon>
        <taxon>Magnoliopsida</taxon>
        <taxon>eudicotyledons</taxon>
        <taxon>Gunneridae</taxon>
        <taxon>Pentapetalae</taxon>
        <taxon>asterids</taxon>
        <taxon>lamiids</taxon>
        <taxon>Solanales</taxon>
        <taxon>Convolvulaceae</taxon>
        <taxon>Cuscuteae</taxon>
        <taxon>Cuscuta</taxon>
        <taxon>Cuscuta subgen. Cuscuta</taxon>
    </lineage>
</organism>
<name>A0A9P0ZM85_CUSEU</name>
<dbReference type="EMBL" id="CAMAPE010000047">
    <property type="protein sequence ID" value="CAH9105064.1"/>
    <property type="molecule type" value="Genomic_DNA"/>
</dbReference>
<proteinExistence type="predicted"/>
<gene>
    <name evidence="1" type="ORF">CEURO_LOCUS16791</name>
</gene>
<accession>A0A9P0ZM85</accession>
<dbReference type="AlphaFoldDB" id="A0A9P0ZM85"/>
<dbReference type="Proteomes" id="UP001152484">
    <property type="component" value="Unassembled WGS sequence"/>
</dbReference>
<evidence type="ECO:0000313" key="1">
    <source>
        <dbReference type="EMBL" id="CAH9105064.1"/>
    </source>
</evidence>
<comment type="caution">
    <text evidence="1">The sequence shown here is derived from an EMBL/GenBank/DDBJ whole genome shotgun (WGS) entry which is preliminary data.</text>
</comment>
<protein>
    <submittedName>
        <fullName evidence="1">Uncharacterized protein</fullName>
    </submittedName>
</protein>
<evidence type="ECO:0000313" key="2">
    <source>
        <dbReference type="Proteomes" id="UP001152484"/>
    </source>
</evidence>
<keyword evidence="2" id="KW-1185">Reference proteome</keyword>
<sequence length="153" mass="18084">MGIFNLLPLDGYPYIAFPWFLPQFYVFFSRLQSAQLTFLNPGCSLQNRRHSILTGGFISYQPWWLQRSFKLEGIQRFTGGFNSYHYGRSLQNGMHFIFHFHKVITFRNLSKVSLESFSFFPEISTSFSRLDFHGPYLSFELLDFYISSFLSFC</sequence>